<dbReference type="Proteomes" id="UP000294567">
    <property type="component" value="Unassembled WGS sequence"/>
</dbReference>
<evidence type="ECO:0000313" key="1">
    <source>
        <dbReference type="EMBL" id="TCS86617.1"/>
    </source>
</evidence>
<accession>A0A4R3KQN4</accession>
<dbReference type="EMBL" id="SMAE01000014">
    <property type="protein sequence ID" value="TCS86617.1"/>
    <property type="molecule type" value="Genomic_DNA"/>
</dbReference>
<dbReference type="AlphaFoldDB" id="A0A4R3KQN4"/>
<reference evidence="1 2" key="1">
    <citation type="submission" date="2019-03" db="EMBL/GenBank/DDBJ databases">
        <title>Genomic Encyclopedia of Type Strains, Phase IV (KMG-IV): sequencing the most valuable type-strain genomes for metagenomic binning, comparative biology and taxonomic classification.</title>
        <authorList>
            <person name="Goeker M."/>
        </authorList>
    </citation>
    <scope>NUCLEOTIDE SEQUENCE [LARGE SCALE GENOMIC DNA]</scope>
    <source>
        <strain evidence="1 2">DSM 26752</strain>
    </source>
</reference>
<comment type="caution">
    <text evidence="1">The sequence shown here is derived from an EMBL/GenBank/DDBJ whole genome shotgun (WGS) entry which is preliminary data.</text>
</comment>
<proteinExistence type="predicted"/>
<name>A0A4R3KQN4_9FIRM</name>
<keyword evidence="2" id="KW-1185">Reference proteome</keyword>
<gene>
    <name evidence="1" type="ORF">EDD65_11411</name>
</gene>
<evidence type="ECO:0000313" key="2">
    <source>
        <dbReference type="Proteomes" id="UP000294567"/>
    </source>
</evidence>
<evidence type="ECO:0008006" key="3">
    <source>
        <dbReference type="Google" id="ProtNLM"/>
    </source>
</evidence>
<sequence length="190" mass="22957">MFANLCMKFKLLRGDKVKRKNILVFFLLLFILILVGCETEEYKTHTFNYDYYSKENFFRFEYPESWEIVEDDASEFDKFPEKSPDFGLRIYMDNGKRDINFIDIFEGVSPNQYIYDDRLSKEEYLIDGEKKGYIYSNTSLLEESNVVSKIITYDTHDENHAWRYVMINAEKEFYDKNKKKIERVLKSIEF</sequence>
<protein>
    <recommendedName>
        <fullName evidence="3">PsbP protein</fullName>
    </recommendedName>
</protein>
<organism evidence="1 2">
    <name type="scientific">Keratinibaculum paraultunense</name>
    <dbReference type="NCBI Taxonomy" id="1278232"/>
    <lineage>
        <taxon>Bacteria</taxon>
        <taxon>Bacillati</taxon>
        <taxon>Bacillota</taxon>
        <taxon>Tissierellia</taxon>
        <taxon>Tissierellales</taxon>
        <taxon>Tepidimicrobiaceae</taxon>
        <taxon>Keratinibaculum</taxon>
    </lineage>
</organism>